<organism evidence="1 2">
    <name type="scientific">Halomarina rubra</name>
    <dbReference type="NCBI Taxonomy" id="2071873"/>
    <lineage>
        <taxon>Archaea</taxon>
        <taxon>Methanobacteriati</taxon>
        <taxon>Methanobacteriota</taxon>
        <taxon>Stenosarchaea group</taxon>
        <taxon>Halobacteria</taxon>
        <taxon>Halobacteriales</taxon>
        <taxon>Natronomonadaceae</taxon>
        <taxon>Halomarina</taxon>
    </lineage>
</organism>
<sequence>MADCTYCGSDLTRYEPVWVEEGHGEDRTPVGGFCNYACLHAHVEAERLVYGTSCAWSPSESR</sequence>
<dbReference type="Proteomes" id="UP001597187">
    <property type="component" value="Unassembled WGS sequence"/>
</dbReference>
<dbReference type="AlphaFoldDB" id="A0ABD6ATY4"/>
<dbReference type="RefSeq" id="WP_250873160.1">
    <property type="nucleotide sequence ID" value="NZ_JALXFV010000003.1"/>
</dbReference>
<comment type="caution">
    <text evidence="1">The sequence shown here is derived from an EMBL/GenBank/DDBJ whole genome shotgun (WGS) entry which is preliminary data.</text>
</comment>
<keyword evidence="2" id="KW-1185">Reference proteome</keyword>
<protein>
    <recommendedName>
        <fullName evidence="3">Small CPxCG-related zinc finger protein</fullName>
    </recommendedName>
</protein>
<gene>
    <name evidence="1" type="ORF">ACFSBT_07925</name>
</gene>
<accession>A0ABD6ATY4</accession>
<evidence type="ECO:0000313" key="2">
    <source>
        <dbReference type="Proteomes" id="UP001597187"/>
    </source>
</evidence>
<name>A0ABD6ATY4_9EURY</name>
<dbReference type="EMBL" id="JBHUDC010000003">
    <property type="protein sequence ID" value="MFD1513201.1"/>
    <property type="molecule type" value="Genomic_DNA"/>
</dbReference>
<evidence type="ECO:0000313" key="1">
    <source>
        <dbReference type="EMBL" id="MFD1513201.1"/>
    </source>
</evidence>
<proteinExistence type="predicted"/>
<evidence type="ECO:0008006" key="3">
    <source>
        <dbReference type="Google" id="ProtNLM"/>
    </source>
</evidence>
<reference evidence="1 2" key="1">
    <citation type="journal article" date="2019" name="Int. J. Syst. Evol. Microbiol.">
        <title>The Global Catalogue of Microorganisms (GCM) 10K type strain sequencing project: providing services to taxonomists for standard genome sequencing and annotation.</title>
        <authorList>
            <consortium name="The Broad Institute Genomics Platform"/>
            <consortium name="The Broad Institute Genome Sequencing Center for Infectious Disease"/>
            <person name="Wu L."/>
            <person name="Ma J."/>
        </authorList>
    </citation>
    <scope>NUCLEOTIDE SEQUENCE [LARGE SCALE GENOMIC DNA]</scope>
    <source>
        <strain evidence="1 2">CGMCC 1.12563</strain>
    </source>
</reference>